<dbReference type="PANTHER" id="PTHR31435">
    <property type="entry name" value="PROTEIN NATD1"/>
    <property type="match status" value="1"/>
</dbReference>
<dbReference type="InterPro" id="IPR016181">
    <property type="entry name" value="Acyl_CoA_acyltransferase"/>
</dbReference>
<dbReference type="PROSITE" id="PS51729">
    <property type="entry name" value="GNAT_YJDJ"/>
    <property type="match status" value="1"/>
</dbReference>
<evidence type="ECO:0000313" key="2">
    <source>
        <dbReference type="EMBL" id="RVW02880.1"/>
    </source>
</evidence>
<dbReference type="PANTHER" id="PTHR31435:SF10">
    <property type="entry name" value="BSR4717 PROTEIN"/>
    <property type="match status" value="1"/>
</dbReference>
<dbReference type="Proteomes" id="UP000283479">
    <property type="component" value="Unassembled WGS sequence"/>
</dbReference>
<dbReference type="InterPro" id="IPR031165">
    <property type="entry name" value="GNAT_YJDJ"/>
</dbReference>
<sequence>MTDERDAELEVHPLSASLRYEIRVGDELAGFTEFVDSGEQRIFFHTEVDERFAGRGLASTLIRTALDDATSRGRRIVPICPFVAGFLDKHLEFVEYVDAVTPAAHRTVLQFRT</sequence>
<dbReference type="GO" id="GO:0016740">
    <property type="term" value="F:transferase activity"/>
    <property type="evidence" value="ECO:0007669"/>
    <property type="project" value="UniProtKB-KW"/>
</dbReference>
<organism evidence="2 3">
    <name type="scientific">Rhodococcus xishaensis</name>
    <dbReference type="NCBI Taxonomy" id="2487364"/>
    <lineage>
        <taxon>Bacteria</taxon>
        <taxon>Bacillati</taxon>
        <taxon>Actinomycetota</taxon>
        <taxon>Actinomycetes</taxon>
        <taxon>Mycobacteriales</taxon>
        <taxon>Nocardiaceae</taxon>
        <taxon>Rhodococcus</taxon>
    </lineage>
</organism>
<dbReference type="Pfam" id="PF14542">
    <property type="entry name" value="Acetyltransf_CG"/>
    <property type="match status" value="1"/>
</dbReference>
<name>A0A3S3E045_9NOCA</name>
<keyword evidence="2" id="KW-0808">Transferase</keyword>
<dbReference type="SUPFAM" id="SSF55729">
    <property type="entry name" value="Acyl-CoA N-acyltransferases (Nat)"/>
    <property type="match status" value="1"/>
</dbReference>
<comment type="caution">
    <text evidence="2">The sequence shown here is derived from an EMBL/GenBank/DDBJ whole genome shotgun (WGS) entry which is preliminary data.</text>
</comment>
<evidence type="ECO:0000313" key="3">
    <source>
        <dbReference type="Proteomes" id="UP000283479"/>
    </source>
</evidence>
<proteinExistence type="predicted"/>
<dbReference type="OrthoDB" id="5405911at2"/>
<dbReference type="InterPro" id="IPR045057">
    <property type="entry name" value="Gcn5-rel_NAT"/>
</dbReference>
<dbReference type="RefSeq" id="WP_127953199.1">
    <property type="nucleotide sequence ID" value="NZ_RKLO01000003.1"/>
</dbReference>
<accession>A0A3S3E045</accession>
<protein>
    <submittedName>
        <fullName evidence="2">N-acetyltransferase</fullName>
    </submittedName>
</protein>
<dbReference type="EMBL" id="RKLO01000003">
    <property type="protein sequence ID" value="RVW02880.1"/>
    <property type="molecule type" value="Genomic_DNA"/>
</dbReference>
<keyword evidence="3" id="KW-1185">Reference proteome</keyword>
<reference evidence="2 3" key="1">
    <citation type="submission" date="2018-11" db="EMBL/GenBank/DDBJ databases">
        <title>Rhodococcus spongicola sp. nov. and Rhodococcus xishaensis sp. nov. from marine sponges.</title>
        <authorList>
            <person name="Li L."/>
            <person name="Lin H.W."/>
        </authorList>
    </citation>
    <scope>NUCLEOTIDE SEQUENCE [LARGE SCALE GENOMIC DNA]</scope>
    <source>
        <strain evidence="2 3">LHW51113</strain>
    </source>
</reference>
<evidence type="ECO:0000259" key="1">
    <source>
        <dbReference type="PROSITE" id="PS51729"/>
    </source>
</evidence>
<feature type="domain" description="N-acetyltransferase" evidence="1">
    <location>
        <begin position="12"/>
        <end position="101"/>
    </location>
</feature>
<dbReference type="AlphaFoldDB" id="A0A3S3E045"/>
<gene>
    <name evidence="2" type="ORF">EGT50_09085</name>
</gene>
<dbReference type="Gene3D" id="3.40.630.30">
    <property type="match status" value="1"/>
</dbReference>